<keyword evidence="5" id="KW-0687">Ribonucleoprotein</keyword>
<dbReference type="VEuPathDB" id="MicrosporidiaDB:DI09_78p40"/>
<dbReference type="AlphaFoldDB" id="A0A098VMM3"/>
<comment type="subcellular location">
    <subcellularLocation>
        <location evidence="1">Cytoplasm</location>
    </subcellularLocation>
</comment>
<dbReference type="OrthoDB" id="5211809at2759"/>
<evidence type="ECO:0000256" key="6">
    <source>
        <dbReference type="SAM" id="MobiDB-lite"/>
    </source>
</evidence>
<keyword evidence="4" id="KW-0689">Ribosomal protein</keyword>
<feature type="domain" description="Plectin/eS10 N-terminal" evidence="7">
    <location>
        <begin position="3"/>
        <end position="93"/>
    </location>
</feature>
<sequence length="156" mass="18092">MLIPTPNRKLIHQYLFKEGVIVVKKDYHLPQHQEIPVPNLQVAKALQSLHSRDYVSLTFSWKYYYYILTEKGIEHLRRELNLPTSVVPATVAKALKTPTTLEERPFGRRSGRDEEKKKEAGASSEFKPQFVSCFYSSFSREEPLARPANKFLLVNK</sequence>
<accession>A0A098VMM3</accession>
<protein>
    <recommendedName>
        <fullName evidence="7">Plectin/eS10 N-terminal domain-containing protein</fullName>
    </recommendedName>
</protein>
<keyword evidence="9" id="KW-1185">Reference proteome</keyword>
<feature type="region of interest" description="Disordered" evidence="6">
    <location>
        <begin position="96"/>
        <end position="124"/>
    </location>
</feature>
<comment type="similarity">
    <text evidence="2">Belongs to the eukaryotic ribosomal protein eS10 family.</text>
</comment>
<evidence type="ECO:0000259" key="7">
    <source>
        <dbReference type="Pfam" id="PF03501"/>
    </source>
</evidence>
<organism evidence="8 9">
    <name type="scientific">Mitosporidium daphniae</name>
    <dbReference type="NCBI Taxonomy" id="1485682"/>
    <lineage>
        <taxon>Eukaryota</taxon>
        <taxon>Fungi</taxon>
        <taxon>Fungi incertae sedis</taxon>
        <taxon>Microsporidia</taxon>
        <taxon>Mitosporidium</taxon>
    </lineage>
</organism>
<evidence type="ECO:0000256" key="1">
    <source>
        <dbReference type="ARBA" id="ARBA00004496"/>
    </source>
</evidence>
<evidence type="ECO:0000256" key="3">
    <source>
        <dbReference type="ARBA" id="ARBA00022490"/>
    </source>
</evidence>
<dbReference type="GO" id="GO:0003723">
    <property type="term" value="F:RNA binding"/>
    <property type="evidence" value="ECO:0007669"/>
    <property type="project" value="TreeGrafter"/>
</dbReference>
<gene>
    <name evidence="8" type="ORF">DI09_78p40</name>
</gene>
<evidence type="ECO:0000256" key="5">
    <source>
        <dbReference type="ARBA" id="ARBA00023274"/>
    </source>
</evidence>
<dbReference type="RefSeq" id="XP_013236741.1">
    <property type="nucleotide sequence ID" value="XM_013381287.1"/>
</dbReference>
<dbReference type="PANTHER" id="PTHR12146:SF0">
    <property type="entry name" value="RIBOSOMAL PROTEIN S10"/>
    <property type="match status" value="1"/>
</dbReference>
<evidence type="ECO:0000313" key="8">
    <source>
        <dbReference type="EMBL" id="KGG50298.1"/>
    </source>
</evidence>
<dbReference type="Pfam" id="PF03501">
    <property type="entry name" value="S10_plectin"/>
    <property type="match status" value="1"/>
</dbReference>
<dbReference type="HOGENOM" id="CLU_089349_0_1_1"/>
<proteinExistence type="inferred from homology"/>
<dbReference type="InterPro" id="IPR005326">
    <property type="entry name" value="Plectin_eS10_N"/>
</dbReference>
<dbReference type="GO" id="GO:0003735">
    <property type="term" value="F:structural constituent of ribosome"/>
    <property type="evidence" value="ECO:0007669"/>
    <property type="project" value="TreeGrafter"/>
</dbReference>
<dbReference type="EMBL" id="JMKJ01000588">
    <property type="protein sequence ID" value="KGG50298.1"/>
    <property type="molecule type" value="Genomic_DNA"/>
</dbReference>
<evidence type="ECO:0000256" key="4">
    <source>
        <dbReference type="ARBA" id="ARBA00022980"/>
    </source>
</evidence>
<dbReference type="GeneID" id="25260814"/>
<keyword evidence="3" id="KW-0963">Cytoplasm</keyword>
<reference evidence="8 9" key="1">
    <citation type="submission" date="2014-04" db="EMBL/GenBank/DDBJ databases">
        <title>A new species of microsporidia sheds light on the evolution of extreme parasitism.</title>
        <authorList>
            <person name="Haag K.L."/>
            <person name="James T.Y."/>
            <person name="Larsson R."/>
            <person name="Schaer T.M."/>
            <person name="Refardt D."/>
            <person name="Pombert J.-F."/>
            <person name="Ebert D."/>
        </authorList>
    </citation>
    <scope>NUCLEOTIDE SEQUENCE [LARGE SCALE GENOMIC DNA]</scope>
    <source>
        <strain evidence="8 9">UGP3</strain>
        <tissue evidence="8">Spores</tissue>
    </source>
</reference>
<dbReference type="Gene3D" id="1.10.10.10">
    <property type="entry name" value="Winged helix-like DNA-binding domain superfamily/Winged helix DNA-binding domain"/>
    <property type="match status" value="1"/>
</dbReference>
<dbReference type="GO" id="GO:0022627">
    <property type="term" value="C:cytosolic small ribosomal subunit"/>
    <property type="evidence" value="ECO:0007669"/>
    <property type="project" value="TreeGrafter"/>
</dbReference>
<name>A0A098VMM3_9MICR</name>
<feature type="compositionally biased region" description="Basic and acidic residues" evidence="6">
    <location>
        <begin position="101"/>
        <end position="120"/>
    </location>
</feature>
<dbReference type="Proteomes" id="UP000029725">
    <property type="component" value="Unassembled WGS sequence"/>
</dbReference>
<comment type="caution">
    <text evidence="8">The sequence shown here is derived from an EMBL/GenBank/DDBJ whole genome shotgun (WGS) entry which is preliminary data.</text>
</comment>
<dbReference type="FunFam" id="1.10.10.10:FF:000025">
    <property type="entry name" value="40S ribosomal protein S10"/>
    <property type="match status" value="1"/>
</dbReference>
<dbReference type="PANTHER" id="PTHR12146">
    <property type="entry name" value="40S RIBOSOMAL PROTEIN S10"/>
    <property type="match status" value="1"/>
</dbReference>
<evidence type="ECO:0000313" key="9">
    <source>
        <dbReference type="Proteomes" id="UP000029725"/>
    </source>
</evidence>
<dbReference type="InterPro" id="IPR037447">
    <property type="entry name" value="Ribosomal_eS10"/>
</dbReference>
<evidence type="ECO:0000256" key="2">
    <source>
        <dbReference type="ARBA" id="ARBA00007278"/>
    </source>
</evidence>
<dbReference type="InterPro" id="IPR036388">
    <property type="entry name" value="WH-like_DNA-bd_sf"/>
</dbReference>